<feature type="binding site" evidence="6">
    <location>
        <begin position="126"/>
        <end position="132"/>
    </location>
    <ligand>
        <name>S-adenosyl-L-methionine</name>
        <dbReference type="ChEBI" id="CHEBI:59789"/>
    </ligand>
</feature>
<dbReference type="Pfam" id="PF01189">
    <property type="entry name" value="Methyltr_RsmB-F"/>
    <property type="match status" value="1"/>
</dbReference>
<dbReference type="Gene3D" id="2.30.130.60">
    <property type="match status" value="1"/>
</dbReference>
<feature type="domain" description="SAM-dependent MTase RsmB/NOP-type" evidence="7">
    <location>
        <begin position="33"/>
        <end position="315"/>
    </location>
</feature>
<reference evidence="8 9" key="1">
    <citation type="submission" date="2016-11" db="EMBL/GenBank/DDBJ databases">
        <authorList>
            <person name="Jaros S."/>
            <person name="Januszkiewicz K."/>
            <person name="Wedrychowicz H."/>
        </authorList>
    </citation>
    <scope>NUCLEOTIDE SEQUENCE [LARGE SCALE GENOMIC DNA]</scope>
    <source>
        <strain evidence="8 9">CGMCC 1.6102</strain>
    </source>
</reference>
<dbReference type="AlphaFoldDB" id="A0A1M7HWY9"/>
<keyword evidence="9" id="KW-1185">Reference proteome</keyword>
<dbReference type="EMBL" id="FRCY01000001">
    <property type="protein sequence ID" value="SHM33032.1"/>
    <property type="molecule type" value="Genomic_DNA"/>
</dbReference>
<dbReference type="InterPro" id="IPR001678">
    <property type="entry name" value="MeTrfase_RsmB-F_NOP2_dom"/>
</dbReference>
<keyword evidence="1" id="KW-0963">Cytoplasm</keyword>
<dbReference type="PROSITE" id="PS51686">
    <property type="entry name" value="SAM_MT_RSMB_NOP"/>
    <property type="match status" value="1"/>
</dbReference>
<dbReference type="Pfam" id="PF17125">
    <property type="entry name" value="Methyltr_RsmF_N"/>
    <property type="match status" value="1"/>
</dbReference>
<dbReference type="PRINTS" id="PR02008">
    <property type="entry name" value="RCMTFAMILY"/>
</dbReference>
<evidence type="ECO:0000256" key="3">
    <source>
        <dbReference type="ARBA" id="ARBA00022679"/>
    </source>
</evidence>
<evidence type="ECO:0000256" key="5">
    <source>
        <dbReference type="ARBA" id="ARBA00022884"/>
    </source>
</evidence>
<organism evidence="8 9">
    <name type="scientific">Cyclobacterium lianum</name>
    <dbReference type="NCBI Taxonomy" id="388280"/>
    <lineage>
        <taxon>Bacteria</taxon>
        <taxon>Pseudomonadati</taxon>
        <taxon>Bacteroidota</taxon>
        <taxon>Cytophagia</taxon>
        <taxon>Cytophagales</taxon>
        <taxon>Cyclobacteriaceae</taxon>
        <taxon>Cyclobacterium</taxon>
    </lineage>
</organism>
<dbReference type="Proteomes" id="UP000184513">
    <property type="component" value="Unassembled WGS sequence"/>
</dbReference>
<comment type="similarity">
    <text evidence="6">Belongs to the class I-like SAM-binding methyltransferase superfamily. RsmB/NOP family.</text>
</comment>
<name>A0A1M7HWY9_9BACT</name>
<gene>
    <name evidence="8" type="ORF">SAMN04488057_10196</name>
</gene>
<keyword evidence="4 6" id="KW-0949">S-adenosyl-L-methionine</keyword>
<dbReference type="STRING" id="388280.SAMN04488057_10196"/>
<dbReference type="InterPro" id="IPR031341">
    <property type="entry name" value="Methyltr_RsmF_N"/>
</dbReference>
<proteinExistence type="inferred from homology"/>
<keyword evidence="2 6" id="KW-0489">Methyltransferase</keyword>
<evidence type="ECO:0000256" key="6">
    <source>
        <dbReference type="PROSITE-ProRule" id="PRU01023"/>
    </source>
</evidence>
<dbReference type="CDD" id="cd02440">
    <property type="entry name" value="AdoMet_MTases"/>
    <property type="match status" value="1"/>
</dbReference>
<evidence type="ECO:0000256" key="2">
    <source>
        <dbReference type="ARBA" id="ARBA00022603"/>
    </source>
</evidence>
<evidence type="ECO:0000256" key="1">
    <source>
        <dbReference type="ARBA" id="ARBA00022490"/>
    </source>
</evidence>
<feature type="binding site" evidence="6">
    <location>
        <position position="177"/>
    </location>
    <ligand>
        <name>S-adenosyl-L-methionine</name>
        <dbReference type="ChEBI" id="CHEBI:59789"/>
    </ligand>
</feature>
<dbReference type="GO" id="GO:0008173">
    <property type="term" value="F:RNA methyltransferase activity"/>
    <property type="evidence" value="ECO:0007669"/>
    <property type="project" value="InterPro"/>
</dbReference>
<dbReference type="Gene3D" id="3.40.50.150">
    <property type="entry name" value="Vaccinia Virus protein VP39"/>
    <property type="match status" value="1"/>
</dbReference>
<accession>A0A1M7HWY9</accession>
<dbReference type="InterPro" id="IPR027391">
    <property type="entry name" value="Nol1_Nop2_Fmu_2"/>
</dbReference>
<dbReference type="PANTHER" id="PTHR22807">
    <property type="entry name" value="NOP2 YEAST -RELATED NOL1/NOP2/FMU SUN DOMAIN-CONTAINING"/>
    <property type="match status" value="1"/>
</dbReference>
<dbReference type="Pfam" id="PF13636">
    <property type="entry name" value="Methyltranf_PUA"/>
    <property type="match status" value="1"/>
</dbReference>
<dbReference type="GO" id="GO:0001510">
    <property type="term" value="P:RNA methylation"/>
    <property type="evidence" value="ECO:0007669"/>
    <property type="project" value="InterPro"/>
</dbReference>
<dbReference type="PANTHER" id="PTHR22807:SF30">
    <property type="entry name" value="28S RRNA (CYTOSINE(4447)-C(5))-METHYLTRANSFERASE-RELATED"/>
    <property type="match status" value="1"/>
</dbReference>
<protein>
    <submittedName>
        <fullName evidence="8">16S rRNA C967 or C1407 C5-methylase, RsmB/RsmF family</fullName>
    </submittedName>
</protein>
<dbReference type="InterPro" id="IPR049560">
    <property type="entry name" value="MeTrfase_RsmB-F_NOP2_cat"/>
</dbReference>
<dbReference type="Gene3D" id="3.30.70.1170">
    <property type="entry name" value="Sun protein, domain 3"/>
    <property type="match status" value="1"/>
</dbReference>
<keyword evidence="5 6" id="KW-0694">RNA-binding</keyword>
<dbReference type="InterPro" id="IPR023267">
    <property type="entry name" value="RCMT"/>
</dbReference>
<evidence type="ECO:0000313" key="8">
    <source>
        <dbReference type="EMBL" id="SHM33032.1"/>
    </source>
</evidence>
<feature type="binding site" evidence="6">
    <location>
        <position position="194"/>
    </location>
    <ligand>
        <name>S-adenosyl-L-methionine</name>
        <dbReference type="ChEBI" id="CHEBI:59789"/>
    </ligand>
</feature>
<evidence type="ECO:0000313" key="9">
    <source>
        <dbReference type="Proteomes" id="UP000184513"/>
    </source>
</evidence>
<dbReference type="InterPro" id="IPR029063">
    <property type="entry name" value="SAM-dependent_MTases_sf"/>
</dbReference>
<dbReference type="GO" id="GO:0003723">
    <property type="term" value="F:RNA binding"/>
    <property type="evidence" value="ECO:0007669"/>
    <property type="project" value="UniProtKB-UniRule"/>
</dbReference>
<feature type="active site" description="Nucleophile" evidence="6">
    <location>
        <position position="247"/>
    </location>
</feature>
<feature type="binding site" evidence="6">
    <location>
        <position position="150"/>
    </location>
    <ligand>
        <name>S-adenosyl-L-methionine</name>
        <dbReference type="ChEBI" id="CHEBI:59789"/>
    </ligand>
</feature>
<evidence type="ECO:0000259" key="7">
    <source>
        <dbReference type="PROSITE" id="PS51686"/>
    </source>
</evidence>
<dbReference type="SUPFAM" id="SSF53335">
    <property type="entry name" value="S-adenosyl-L-methionine-dependent methyltransferases"/>
    <property type="match status" value="1"/>
</dbReference>
<keyword evidence="3 6" id="KW-0808">Transferase</keyword>
<evidence type="ECO:0000256" key="4">
    <source>
        <dbReference type="ARBA" id="ARBA00022691"/>
    </source>
</evidence>
<sequence length="478" mass="55014">MLIVNLQHPYENQIFQMTNDLLPDAFLQQMKRLLSEEELQLFLQALDQKARVSIRLNPEKLKEVPYEAKPLPWCPWAFVLRERPVFTMDPFFHSGAYYVQEASSNFLWQVLHQIAIPASSLALDLCAAPGGKTTLISSFLGDEGLVVANEVIKGRSKILKENVIKWGAANVVLTQNDPSHFSDLAGAFDVVLVDAPCSGEGLFRKDPNAIREWSAENVMICQGRQQRILRQAAELPRPGGYLIYSTCTYNRQENEENVRYLVENFGYEKVSLSLPDQWNIIRSEVLVGKESYPSYRFYPHQVDGEGLFMTILRRPGSEDSAAQVRRSRDFNHPHLSRFSINKKQEAKFPSLSFPFDIKLYRYEHHIFALNAAWAPVFEMLASKLNVQYFGVELGDWVKEKFLPAHAWALSMYPISAYPSVEISEEDAIMYLKKEPITLSIRDKGWVLVKHKGLNLGWVKNLGMRSNNYYPKEWRIRMQ</sequence>